<dbReference type="AlphaFoldDB" id="A0A6H5J1E9"/>
<protein>
    <recommendedName>
        <fullName evidence="2">Daxx histone-binding domain-containing protein</fullName>
    </recommendedName>
</protein>
<evidence type="ECO:0000256" key="1">
    <source>
        <dbReference type="SAM" id="MobiDB-lite"/>
    </source>
</evidence>
<dbReference type="GO" id="GO:0042393">
    <property type="term" value="F:histone binding"/>
    <property type="evidence" value="ECO:0007669"/>
    <property type="project" value="InterPro"/>
</dbReference>
<sequence length="405" mass="47215">MSGISVVDDEIIKFYNRRISKINKFKHIENVNANPDFFETPDFLDVKNVVVKCNTTYNLKLSSTQIDNMACKSFKAVSHYLQKCRAKESRVFFDSIAQEFGDNEDPAKVNQELECILKKNKEEGDKKLSEIFKMYEDKQNGLSKEELEQMQQDTGDSNSDSEEEPQNYKKLKLDDFENDHCRKQEKPKNNYKEIIDSDSEKEFVSKEKINYRKKEKQKVKEINEVTLINTDSEEEPAKIEKNKSNRQYKQKKETRKNKVIDSDSEEEPVKPFGCMPTTWSDSPIVPTSVPSNDTDDSVIILDDSVVILEDSDATPTPPRRKPPLLPKITIKPMKSYNRPGAYISNNTTPRRPHQQTRWETQPSQPGSTWQSTQYGRQRNNHNYREHHAARYNNSGRPYHNNPFRK</sequence>
<feature type="domain" description="Daxx histone-binding" evidence="2">
    <location>
        <begin position="52"/>
        <end position="135"/>
    </location>
</feature>
<feature type="compositionally biased region" description="Polar residues" evidence="1">
    <location>
        <begin position="343"/>
        <end position="377"/>
    </location>
</feature>
<accession>A0A6H5J1E9</accession>
<evidence type="ECO:0000259" key="2">
    <source>
        <dbReference type="Pfam" id="PF20920"/>
    </source>
</evidence>
<dbReference type="OrthoDB" id="7492809at2759"/>
<gene>
    <name evidence="3" type="ORF">TBRA_LOCUS15526</name>
</gene>
<reference evidence="3 4" key="1">
    <citation type="submission" date="2020-02" db="EMBL/GenBank/DDBJ databases">
        <authorList>
            <person name="Ferguson B K."/>
        </authorList>
    </citation>
    <scope>NUCLEOTIDE SEQUENCE [LARGE SCALE GENOMIC DNA]</scope>
</reference>
<name>A0A6H5J1E9_9HYME</name>
<feature type="region of interest" description="Disordered" evidence="1">
    <location>
        <begin position="308"/>
        <end position="405"/>
    </location>
</feature>
<dbReference type="InterPro" id="IPR046378">
    <property type="entry name" value="DAXX_histone-bd"/>
</dbReference>
<dbReference type="Gene3D" id="1.20.58.2170">
    <property type="match status" value="1"/>
</dbReference>
<dbReference type="EMBL" id="CADCXV010001361">
    <property type="protein sequence ID" value="CAB0043938.1"/>
    <property type="molecule type" value="Genomic_DNA"/>
</dbReference>
<dbReference type="InterPro" id="IPR046426">
    <property type="entry name" value="DAXX_histone-bd_sf"/>
</dbReference>
<feature type="compositionally biased region" description="Basic residues" evidence="1">
    <location>
        <begin position="244"/>
        <end position="255"/>
    </location>
</feature>
<feature type="compositionally biased region" description="Basic and acidic residues" evidence="1">
    <location>
        <begin position="171"/>
        <end position="201"/>
    </location>
</feature>
<dbReference type="Pfam" id="PF20920">
    <property type="entry name" value="DAXX_hist_bd"/>
    <property type="match status" value="1"/>
</dbReference>
<organism evidence="3 4">
    <name type="scientific">Trichogramma brassicae</name>
    <dbReference type="NCBI Taxonomy" id="86971"/>
    <lineage>
        <taxon>Eukaryota</taxon>
        <taxon>Metazoa</taxon>
        <taxon>Ecdysozoa</taxon>
        <taxon>Arthropoda</taxon>
        <taxon>Hexapoda</taxon>
        <taxon>Insecta</taxon>
        <taxon>Pterygota</taxon>
        <taxon>Neoptera</taxon>
        <taxon>Endopterygota</taxon>
        <taxon>Hymenoptera</taxon>
        <taxon>Apocrita</taxon>
        <taxon>Proctotrupomorpha</taxon>
        <taxon>Chalcidoidea</taxon>
        <taxon>Trichogrammatidae</taxon>
        <taxon>Trichogramma</taxon>
    </lineage>
</organism>
<evidence type="ECO:0000313" key="3">
    <source>
        <dbReference type="EMBL" id="CAB0043938.1"/>
    </source>
</evidence>
<feature type="compositionally biased region" description="Polar residues" evidence="1">
    <location>
        <begin position="149"/>
        <end position="158"/>
    </location>
</feature>
<proteinExistence type="predicted"/>
<feature type="region of interest" description="Disordered" evidence="1">
    <location>
        <begin position="230"/>
        <end position="296"/>
    </location>
</feature>
<dbReference type="Proteomes" id="UP000479190">
    <property type="component" value="Unassembled WGS sequence"/>
</dbReference>
<keyword evidence="4" id="KW-1185">Reference proteome</keyword>
<feature type="region of interest" description="Disordered" evidence="1">
    <location>
        <begin position="142"/>
        <end position="201"/>
    </location>
</feature>
<evidence type="ECO:0000313" key="4">
    <source>
        <dbReference type="Proteomes" id="UP000479190"/>
    </source>
</evidence>